<feature type="region of interest" description="Disordered" evidence="1">
    <location>
        <begin position="519"/>
        <end position="579"/>
    </location>
</feature>
<dbReference type="OrthoDB" id="5569250at2759"/>
<accession>A0A8H7DVZ5</accession>
<dbReference type="EMBL" id="JACETU010000004">
    <property type="protein sequence ID" value="KAF7431132.1"/>
    <property type="molecule type" value="Genomic_DNA"/>
</dbReference>
<dbReference type="SUPFAM" id="SSF56112">
    <property type="entry name" value="Protein kinase-like (PK-like)"/>
    <property type="match status" value="1"/>
</dbReference>
<proteinExistence type="predicted"/>
<dbReference type="GeneID" id="59376670"/>
<sequence length="874" mass="98933">MADHFAFTTSPLKDTKKAAGSRKEMSALEVREEYTKPYSNFSRDHLNAPPGSDFEILLEADKTLVALTESYVSAVGKPQYSALCNVLNHLSEKFCGDNEPIVFVDHHTAYLKHHPNGYFDCSPDIPAMLKSRFLTYPSTSPCKCAEWSDLETVVEVKNEHEYLDGITQLAAYLGLANQARPDKVGIYGLITSPSGYQIQYSDAGGLTTSPFSDWEHLVPLASYVYTLYFPLPGRPRCDPTITRSSTRIEDKPTWDVTFKGETYPACQVKFVGQPWKRMTWVAQTAGKYPTVIKDSYWAYGRTFKEGELYDLLQADGKPAPGFVRMITHGDVFNEEGPITSSNIEPHVYRVKTRLIMGTSGDPLAKTPSIQHFLMAMYDVLECHRWAVKERNIIHRDISPANIMINPKDKAKELLREPTRPIFIKEILLKKKYALPVARLYDFDNSAENDRLKAKTQAFKESLERSPDHEHLRHRTGTPRFMARAVAAGHILEPDSNVFEPMPSLPPKILVRYQNAHSSGENPLRQFEDCNGTIHGGRSGRKRADNDTINNPDEGEPTTGQFTAGQSAVDRPPMDQSTMNQAITNQPSEDKLSEDESDHDESDHLAIASLKSESDDNKPTQGRSDEQIQIFRHLPRHDAESVFWVIVVFLLRALPLGQLPEKDKNTKSLISSWKCIASHEIMSSPAGLPIDFRTMLLSPKHWETNLHEKLGGLVPMMKELVMQVRPEYSHLAEPPPDEFHLHEAMQRILLRYAVKFSEASDIFLNTEKGRIVLEKKDPPEQRASTNISLDGQHFQRAGHRSHFSVSQGSDSIIVDKRKRRDSIEANSYDSQSSPLPAHSRFPDIPRTIIAGDLDVFPPGVIREEYIFRDKRRRMQ</sequence>
<evidence type="ECO:0000259" key="2">
    <source>
        <dbReference type="Pfam" id="PF17667"/>
    </source>
</evidence>
<dbReference type="PROSITE" id="PS00109">
    <property type="entry name" value="PROTEIN_KINASE_TYR"/>
    <property type="match status" value="1"/>
</dbReference>
<name>A0A8H7DVZ5_PLEOS</name>
<dbReference type="RefSeq" id="XP_036632410.1">
    <property type="nucleotide sequence ID" value="XM_036776391.1"/>
</dbReference>
<dbReference type="InterPro" id="IPR040976">
    <property type="entry name" value="Pkinase_fungal"/>
</dbReference>
<evidence type="ECO:0000313" key="4">
    <source>
        <dbReference type="Proteomes" id="UP000623687"/>
    </source>
</evidence>
<dbReference type="AlphaFoldDB" id="A0A8H7DVZ5"/>
<dbReference type="InterPro" id="IPR011009">
    <property type="entry name" value="Kinase-like_dom_sf"/>
</dbReference>
<gene>
    <name evidence="3" type="ORF">PC9H_006852</name>
</gene>
<feature type="region of interest" description="Disordered" evidence="1">
    <location>
        <begin position="797"/>
        <end position="816"/>
    </location>
</feature>
<dbReference type="Gene3D" id="1.10.510.10">
    <property type="entry name" value="Transferase(Phosphotransferase) domain 1"/>
    <property type="match status" value="1"/>
</dbReference>
<feature type="domain" description="Fungal-type protein kinase" evidence="2">
    <location>
        <begin position="348"/>
        <end position="487"/>
    </location>
</feature>
<dbReference type="InterPro" id="IPR008266">
    <property type="entry name" value="Tyr_kinase_AS"/>
</dbReference>
<evidence type="ECO:0000313" key="3">
    <source>
        <dbReference type="EMBL" id="KAF7431132.1"/>
    </source>
</evidence>
<keyword evidence="4" id="KW-1185">Reference proteome</keyword>
<comment type="caution">
    <text evidence="3">The sequence shown here is derived from an EMBL/GenBank/DDBJ whole genome shotgun (WGS) entry which is preliminary data.</text>
</comment>
<organism evidence="3 4">
    <name type="scientific">Pleurotus ostreatus</name>
    <name type="common">Oyster mushroom</name>
    <name type="synonym">White-rot fungus</name>
    <dbReference type="NCBI Taxonomy" id="5322"/>
    <lineage>
        <taxon>Eukaryota</taxon>
        <taxon>Fungi</taxon>
        <taxon>Dikarya</taxon>
        <taxon>Basidiomycota</taxon>
        <taxon>Agaricomycotina</taxon>
        <taxon>Agaricomycetes</taxon>
        <taxon>Agaricomycetidae</taxon>
        <taxon>Agaricales</taxon>
        <taxon>Pleurotineae</taxon>
        <taxon>Pleurotaceae</taxon>
        <taxon>Pleurotus</taxon>
    </lineage>
</organism>
<dbReference type="Proteomes" id="UP000623687">
    <property type="component" value="Unassembled WGS sequence"/>
</dbReference>
<evidence type="ECO:0000256" key="1">
    <source>
        <dbReference type="SAM" id="MobiDB-lite"/>
    </source>
</evidence>
<dbReference type="GO" id="GO:0004672">
    <property type="term" value="F:protein kinase activity"/>
    <property type="evidence" value="ECO:0007669"/>
    <property type="project" value="InterPro"/>
</dbReference>
<dbReference type="VEuPathDB" id="FungiDB:PC9H_006852"/>
<reference evidence="3" key="1">
    <citation type="submission" date="2019-07" db="EMBL/GenBank/DDBJ databases">
        <authorList>
            <person name="Palmer J.M."/>
        </authorList>
    </citation>
    <scope>NUCLEOTIDE SEQUENCE</scope>
    <source>
        <strain evidence="3">PC9</strain>
    </source>
</reference>
<dbReference type="Pfam" id="PF17667">
    <property type="entry name" value="Pkinase_fungal"/>
    <property type="match status" value="1"/>
</dbReference>
<protein>
    <recommendedName>
        <fullName evidence="2">Fungal-type protein kinase domain-containing protein</fullName>
    </recommendedName>
</protein>